<keyword evidence="4" id="KW-1133">Transmembrane helix</keyword>
<dbReference type="Gene3D" id="2.60.40.10">
    <property type="entry name" value="Immunoglobulins"/>
    <property type="match status" value="1"/>
</dbReference>
<dbReference type="PROSITE" id="PS50109">
    <property type="entry name" value="HIS_KIN"/>
    <property type="match status" value="1"/>
</dbReference>
<dbReference type="PANTHER" id="PTHR43065">
    <property type="entry name" value="SENSOR HISTIDINE KINASE"/>
    <property type="match status" value="1"/>
</dbReference>
<keyword evidence="4" id="KW-0472">Membrane</keyword>
<evidence type="ECO:0000256" key="1">
    <source>
        <dbReference type="ARBA" id="ARBA00000085"/>
    </source>
</evidence>
<dbReference type="PANTHER" id="PTHR43065:SF47">
    <property type="match status" value="1"/>
</dbReference>
<dbReference type="CDD" id="cd00082">
    <property type="entry name" value="HisKA"/>
    <property type="match status" value="1"/>
</dbReference>
<dbReference type="Gene3D" id="2.130.10.10">
    <property type="entry name" value="YVTN repeat-like/Quinoprotein amine dehydrogenase"/>
    <property type="match status" value="2"/>
</dbReference>
<feature type="domain" description="Histidine kinase" evidence="5">
    <location>
        <begin position="1081"/>
        <end position="1313"/>
    </location>
</feature>
<dbReference type="InterPro" id="IPR003661">
    <property type="entry name" value="HisK_dim/P_dom"/>
</dbReference>
<dbReference type="InterPro" id="IPR003018">
    <property type="entry name" value="GAF"/>
</dbReference>
<dbReference type="InterPro" id="IPR036890">
    <property type="entry name" value="HATPase_C_sf"/>
</dbReference>
<keyword evidence="3" id="KW-0597">Phosphoprotein</keyword>
<dbReference type="Pfam" id="PF02518">
    <property type="entry name" value="HATPase_c"/>
    <property type="match status" value="1"/>
</dbReference>
<evidence type="ECO:0000256" key="3">
    <source>
        <dbReference type="ARBA" id="ARBA00022553"/>
    </source>
</evidence>
<dbReference type="EMBL" id="JAGSPJ010000005">
    <property type="protein sequence ID" value="MBR7800799.1"/>
    <property type="molecule type" value="Genomic_DNA"/>
</dbReference>
<dbReference type="InterPro" id="IPR011123">
    <property type="entry name" value="Y_Y_Y"/>
</dbReference>
<evidence type="ECO:0000313" key="6">
    <source>
        <dbReference type="EMBL" id="MBR7800799.1"/>
    </source>
</evidence>
<dbReference type="GO" id="GO:0000155">
    <property type="term" value="F:phosphorelay sensor kinase activity"/>
    <property type="evidence" value="ECO:0007669"/>
    <property type="project" value="InterPro"/>
</dbReference>
<dbReference type="InterPro" id="IPR029016">
    <property type="entry name" value="GAF-like_dom_sf"/>
</dbReference>
<dbReference type="Gene3D" id="3.30.450.40">
    <property type="match status" value="1"/>
</dbReference>
<comment type="catalytic activity">
    <reaction evidence="1">
        <text>ATP + protein L-histidine = ADP + protein N-phospho-L-histidine.</text>
        <dbReference type="EC" id="2.7.13.3"/>
    </reaction>
</comment>
<proteinExistence type="predicted"/>
<evidence type="ECO:0000313" key="7">
    <source>
        <dbReference type="Proteomes" id="UP000678545"/>
    </source>
</evidence>
<dbReference type="SMART" id="SM00065">
    <property type="entry name" value="GAF"/>
    <property type="match status" value="1"/>
</dbReference>
<keyword evidence="7" id="KW-1185">Reference proteome</keyword>
<dbReference type="InterPro" id="IPR013783">
    <property type="entry name" value="Ig-like_fold"/>
</dbReference>
<dbReference type="SUPFAM" id="SSF55781">
    <property type="entry name" value="GAF domain-like"/>
    <property type="match status" value="1"/>
</dbReference>
<dbReference type="RefSeq" id="WP_212675936.1">
    <property type="nucleotide sequence ID" value="NZ_JAGSPJ010000005.1"/>
</dbReference>
<dbReference type="InterPro" id="IPR005467">
    <property type="entry name" value="His_kinase_dom"/>
</dbReference>
<gene>
    <name evidence="6" type="ORF">KDM90_12385</name>
</gene>
<dbReference type="Pfam" id="PF13185">
    <property type="entry name" value="GAF_2"/>
    <property type="match status" value="1"/>
</dbReference>
<comment type="caution">
    <text evidence="6">The sequence shown here is derived from an EMBL/GenBank/DDBJ whole genome shotgun (WGS) entry which is preliminary data.</text>
</comment>
<dbReference type="Gene3D" id="3.30.565.10">
    <property type="entry name" value="Histidine kinase-like ATPase, C-terminal domain"/>
    <property type="match status" value="1"/>
</dbReference>
<dbReference type="SUPFAM" id="SSF55874">
    <property type="entry name" value="ATPase domain of HSP90 chaperone/DNA topoisomerase II/histidine kinase"/>
    <property type="match status" value="1"/>
</dbReference>
<evidence type="ECO:0000259" key="5">
    <source>
        <dbReference type="PROSITE" id="PS50109"/>
    </source>
</evidence>
<feature type="transmembrane region" description="Helical" evidence="4">
    <location>
        <begin position="824"/>
        <end position="844"/>
    </location>
</feature>
<dbReference type="SMART" id="SM00387">
    <property type="entry name" value="HATPase_c"/>
    <property type="match status" value="1"/>
</dbReference>
<dbReference type="PRINTS" id="PR00344">
    <property type="entry name" value="BCTRLSENSOR"/>
</dbReference>
<reference evidence="6" key="1">
    <citation type="submission" date="2021-04" db="EMBL/GenBank/DDBJ databases">
        <title>novel species isolated from subtropical streams in China.</title>
        <authorList>
            <person name="Lu H."/>
        </authorList>
    </citation>
    <scope>NUCLEOTIDE SEQUENCE</scope>
    <source>
        <strain evidence="6">FT137W</strain>
    </source>
</reference>
<dbReference type="Proteomes" id="UP000678545">
    <property type="component" value="Unassembled WGS sequence"/>
</dbReference>
<dbReference type="EC" id="2.7.13.3" evidence="2"/>
<sequence length="1324" mass="148340">MWFRSRQFHHSRFIAVISFFIIALLTHNVSSAQKQAAESSTFAAGSPMPLSATLGSPIIQNFGSKIYKAHSQNWSSVQDQRGVIYFGNSSGILEFDGQRWQNVFIKGNPMVRALAKDQDDTIYYGSIGDFGYLAANPTGKVQAYSLLNRLPKNELGFNDVWQIETTSHGVYFLTRSRIFRYFQNQVTALDGQLASSQAVVLNDHLFYLDNVRGLSVIHNGAIHPLTEFSSLADGKRIVLTRFAEHQILAGKISGGFALLDLSSLWDSRSRTYRSENQRNKTNTSWIKPFPTAIDQLTHHDSLFLYRMIPIGEQGFALSTIKGGILIIDRQGQVLRAINRNAGLIDNTVAGIMLDRANNLWASTNSGISHIELSVPQTSFGPSNGIDGIVISSYFHQGNFYVGTYQHILKQQAFRYTTRLDTPQFTAILDSPGETWQFIETSGDLLAVTGRGLFKVMGDKVQRIEGPSSDGYALGVSNRWPNTVFMGKMGGIEVFQKEKGEWKFLGKIDQVRENIRRITADASGDLWLSTEVQGILRLHFTGTTPLQVGMHRIGTEHGLPDLSGNRAKFFDDKLYLLNAKGIFSAKIAPWDDSVEYTRFSPDPQFGKIYNKGDIGIFDIHPDGMGTYYLQTTDGVRALTHLPDGGFTTNAMPFRGLDTIEEPLFIHPHGSIWLPGENLFRIDLQTNKNYQEGFTALIRKVAANTKETIFDGTFGLPSKMKEGEHTVFQRQQSTKQILQLPYTQNALMFEFSASFFEKPGSLQFQYQLEGFDREWSEWSKVNSKEYTNIPEGQYRFRVRAKNIYGTLGDEASFALTILPPWYRSTWAYLLWIILAMLSLMGGVHLYTQRLRHNKKQLEHEIVLRTKEAVSQREAADKARHDIALLAEMGRHITASLEIHSIEKSLYTYVQELIECHSFSIGLVDWDHQVVRFDFVMEAEQLLKPYQRSLDNKDHPAIRCIVQAKELLINHMSATTREHDSFMPFDLDSRPSVSNTIAELPELTHPRSAIYVPMLLKQKVMGVLCVQHEDANTYMENDVAILRSLGAYAAVAFDNASSYHRLQLTQSKLVEQEKLAALGSLVAGVAHELNTPIGNSLLTASSLEEMTVSLVNEIGNGTVRRSRIEAFGENAKLACTLLMRNLATAANLITSFKQIAVDQTSDKRRLFNLNTVTTEIASTLGGRIRRDEHELSIRIPGNIEMDSFPGPYGQVITNMIINALIHAFDGRKNGEMRISAEQINESQVKIVISDNGNGITEENLTRIFDPFFTTRMGQGGSGLGLHISYNIVTAILGGSIKVKSKLDRGTIFELILPIVAPASNNDNESLH</sequence>
<name>A0A941E083_9BURK</name>
<protein>
    <recommendedName>
        <fullName evidence="2">histidine kinase</fullName>
        <ecNumber evidence="2">2.7.13.3</ecNumber>
    </recommendedName>
</protein>
<dbReference type="Gene3D" id="1.10.287.130">
    <property type="match status" value="1"/>
</dbReference>
<dbReference type="Pfam" id="PF07495">
    <property type="entry name" value="Y_Y_Y"/>
    <property type="match status" value="1"/>
</dbReference>
<dbReference type="InterPro" id="IPR003594">
    <property type="entry name" value="HATPase_dom"/>
</dbReference>
<dbReference type="InterPro" id="IPR015943">
    <property type="entry name" value="WD40/YVTN_repeat-like_dom_sf"/>
</dbReference>
<dbReference type="SUPFAM" id="SSF63829">
    <property type="entry name" value="Calcium-dependent phosphotriesterase"/>
    <property type="match status" value="1"/>
</dbReference>
<dbReference type="InterPro" id="IPR004358">
    <property type="entry name" value="Sig_transdc_His_kin-like_C"/>
</dbReference>
<evidence type="ECO:0000256" key="4">
    <source>
        <dbReference type="SAM" id="Phobius"/>
    </source>
</evidence>
<keyword evidence="4" id="KW-0812">Transmembrane</keyword>
<organism evidence="6 7">
    <name type="scientific">Undibacterium fentianense</name>
    <dbReference type="NCBI Taxonomy" id="2828728"/>
    <lineage>
        <taxon>Bacteria</taxon>
        <taxon>Pseudomonadati</taxon>
        <taxon>Pseudomonadota</taxon>
        <taxon>Betaproteobacteria</taxon>
        <taxon>Burkholderiales</taxon>
        <taxon>Oxalobacteraceae</taxon>
        <taxon>Undibacterium</taxon>
    </lineage>
</organism>
<evidence type="ECO:0000256" key="2">
    <source>
        <dbReference type="ARBA" id="ARBA00012438"/>
    </source>
</evidence>
<accession>A0A941E083</accession>